<name>A0A7W5B554_9BACL</name>
<dbReference type="EMBL" id="JACHXK010000034">
    <property type="protein sequence ID" value="MBB3114548.1"/>
    <property type="molecule type" value="Genomic_DNA"/>
</dbReference>
<dbReference type="Pfam" id="PF07833">
    <property type="entry name" value="Cu_amine_oxidN1"/>
    <property type="match status" value="1"/>
</dbReference>
<comment type="caution">
    <text evidence="3">The sequence shown here is derived from an EMBL/GenBank/DDBJ whole genome shotgun (WGS) entry which is preliminary data.</text>
</comment>
<feature type="chain" id="PRO_5039410246" description="Copper amine oxidase-like N-terminal domain-containing protein" evidence="1">
    <location>
        <begin position="25"/>
        <end position="397"/>
    </location>
</feature>
<dbReference type="InterPro" id="IPR012854">
    <property type="entry name" value="Cu_amine_oxidase-like_N"/>
</dbReference>
<evidence type="ECO:0000313" key="3">
    <source>
        <dbReference type="EMBL" id="MBB3114548.1"/>
    </source>
</evidence>
<feature type="domain" description="Copper amine oxidase-like N-terminal" evidence="2">
    <location>
        <begin position="33"/>
        <end position="124"/>
    </location>
</feature>
<dbReference type="PANTHER" id="PTHR40590:SF1">
    <property type="entry name" value="CYTOPLASMIC PROTEIN"/>
    <property type="match status" value="1"/>
</dbReference>
<dbReference type="AlphaFoldDB" id="A0A7W5B554"/>
<dbReference type="CDD" id="cd14789">
    <property type="entry name" value="Tiki"/>
    <property type="match status" value="1"/>
</dbReference>
<keyword evidence="1" id="KW-0732">Signal</keyword>
<feature type="signal peptide" evidence="1">
    <location>
        <begin position="1"/>
        <end position="24"/>
    </location>
</feature>
<dbReference type="SUPFAM" id="SSF55383">
    <property type="entry name" value="Copper amine oxidase, domain N"/>
    <property type="match status" value="1"/>
</dbReference>
<dbReference type="Proteomes" id="UP000570361">
    <property type="component" value="Unassembled WGS sequence"/>
</dbReference>
<gene>
    <name evidence="3" type="ORF">FHS18_006669</name>
</gene>
<dbReference type="InterPro" id="IPR047111">
    <property type="entry name" value="YbaP-like"/>
</dbReference>
<evidence type="ECO:0000313" key="4">
    <source>
        <dbReference type="Proteomes" id="UP000570361"/>
    </source>
</evidence>
<evidence type="ECO:0000256" key="1">
    <source>
        <dbReference type="SAM" id="SignalP"/>
    </source>
</evidence>
<accession>A0A7W5B554</accession>
<dbReference type="InterPro" id="IPR002816">
    <property type="entry name" value="TraB/PrgY/GumN_fam"/>
</dbReference>
<dbReference type="Pfam" id="PF01963">
    <property type="entry name" value="TraB_PrgY_gumN"/>
    <property type="match status" value="1"/>
</dbReference>
<evidence type="ECO:0000259" key="2">
    <source>
        <dbReference type="Pfam" id="PF07833"/>
    </source>
</evidence>
<organism evidence="3 4">
    <name type="scientific">Paenibacillus phyllosphaerae</name>
    <dbReference type="NCBI Taxonomy" id="274593"/>
    <lineage>
        <taxon>Bacteria</taxon>
        <taxon>Bacillati</taxon>
        <taxon>Bacillota</taxon>
        <taxon>Bacilli</taxon>
        <taxon>Bacillales</taxon>
        <taxon>Paenibacillaceae</taxon>
        <taxon>Paenibacillus</taxon>
    </lineage>
</organism>
<dbReference type="InterPro" id="IPR036582">
    <property type="entry name" value="Mao_N_sf"/>
</dbReference>
<keyword evidence="4" id="KW-1185">Reference proteome</keyword>
<dbReference type="RefSeq" id="WP_183604578.1">
    <property type="nucleotide sequence ID" value="NZ_JACHXK010000034.1"/>
</dbReference>
<sequence length="397" mass="43505">MKWRTSLLSVLLSAGMLTSALSSAAAAPSLTVQVDGKQIEFASQQPVVDNGTTLVPLESILKALQVTLEEQTNDAITVNVDGRQVTITVQARTVDGVSYVPVRLIGETVGFEVRWDAGTRAVILTEKEASRGFLWEVKHDGNTVYLAGSMHIADSSFYPLAPAFEEAFAEADYLGVEVDVSKATDPKVQELIMNLGTYQDGTTLKDHVSAETYAMLGEILTQYGLQPNALDAYKPWVVESTLLSLQASGAGYESATGIDLYFVQKALERNIPIIELESYESQLNMFNNFSPELQELTLQAALNGFNEIDDSVDQMADMWKSGDEEGLLELTEAMVVNEEYNKAMLVDRNKLMADKIDGYLKGTEKAEYLIVVGAAHFLGEDGIIKLLEDKGYTVTRK</sequence>
<protein>
    <recommendedName>
        <fullName evidence="2">Copper amine oxidase-like N-terminal domain-containing protein</fullName>
    </recommendedName>
</protein>
<proteinExistence type="predicted"/>
<dbReference type="PANTHER" id="PTHR40590">
    <property type="entry name" value="CYTOPLASMIC PROTEIN-RELATED"/>
    <property type="match status" value="1"/>
</dbReference>
<reference evidence="3 4" key="1">
    <citation type="submission" date="2020-08" db="EMBL/GenBank/DDBJ databases">
        <title>Genomic Encyclopedia of Type Strains, Phase III (KMG-III): the genomes of soil and plant-associated and newly described type strains.</title>
        <authorList>
            <person name="Whitman W."/>
        </authorList>
    </citation>
    <scope>NUCLEOTIDE SEQUENCE [LARGE SCALE GENOMIC DNA]</scope>
    <source>
        <strain evidence="3 4">CECT 5862</strain>
    </source>
</reference>